<reference evidence="2 3" key="1">
    <citation type="submission" date="2013-07" db="EMBL/GenBank/DDBJ databases">
        <title>Comparative Genomic and Metabolomic Analysis of Twelve Strains of Pseudoalteromonas luteoviolacea.</title>
        <authorList>
            <person name="Vynne N.G."/>
            <person name="Mansson M."/>
            <person name="Gram L."/>
        </authorList>
    </citation>
    <scope>NUCLEOTIDE SEQUENCE [LARGE SCALE GENOMIC DNA]</scope>
    <source>
        <strain evidence="2 3">H33</strain>
    </source>
</reference>
<feature type="chain" id="PRO_5007883872" evidence="1">
    <location>
        <begin position="21"/>
        <end position="997"/>
    </location>
</feature>
<evidence type="ECO:0000256" key="1">
    <source>
        <dbReference type="SAM" id="SignalP"/>
    </source>
</evidence>
<dbReference type="InterPro" id="IPR035986">
    <property type="entry name" value="PKD_dom_sf"/>
</dbReference>
<dbReference type="Proteomes" id="UP000076503">
    <property type="component" value="Unassembled WGS sequence"/>
</dbReference>
<comment type="caution">
    <text evidence="2">The sequence shown here is derived from an EMBL/GenBank/DDBJ whole genome shotgun (WGS) entry which is preliminary data.</text>
</comment>
<proteinExistence type="predicted"/>
<gene>
    <name evidence="2" type="ORF">N476_25010</name>
</gene>
<dbReference type="PATRIC" id="fig|1365251.3.peg.4685"/>
<dbReference type="EMBL" id="AUXZ01000125">
    <property type="protein sequence ID" value="KZN45827.1"/>
    <property type="molecule type" value="Genomic_DNA"/>
</dbReference>
<dbReference type="InterPro" id="IPR013783">
    <property type="entry name" value="Ig-like_fold"/>
</dbReference>
<feature type="signal peptide" evidence="1">
    <location>
        <begin position="1"/>
        <end position="20"/>
    </location>
</feature>
<evidence type="ECO:0000313" key="2">
    <source>
        <dbReference type="EMBL" id="KZN45827.1"/>
    </source>
</evidence>
<organism evidence="2 3">
    <name type="scientific">Pseudoalteromonas luteoviolacea H33</name>
    <dbReference type="NCBI Taxonomy" id="1365251"/>
    <lineage>
        <taxon>Bacteria</taxon>
        <taxon>Pseudomonadati</taxon>
        <taxon>Pseudomonadota</taxon>
        <taxon>Gammaproteobacteria</taxon>
        <taxon>Alteromonadales</taxon>
        <taxon>Pseudoalteromonadaceae</taxon>
        <taxon>Pseudoalteromonas</taxon>
    </lineage>
</organism>
<sequence>MRMLKYAASVIALCCNVALASPDMAAANSYYIVADHENDYSLAIDDGGPSFNGEFFMSWPDFKQSQAPYELELWDSATRSWKTVYTGKNLHYMSDEKRVSGVYSFRLKCQGYAGCPSSGYIYKKTDVVLEPSFVNLAYNDKKQNVNVYWEEKATEGYIIEQSIDNGNTWEHMIPEGKEVRLYHGKNFTGFISTSPDVVLPKTTINSLRMANARSMGMQAFARMAVSQSTSAKFDPGNFKYRIKNCNMYRCGTYQESNRFYEQLLNPLIEDPTFESGKVQFYPNNADELVVSASRPIDANRSLRASLSNWGYIEWEHKYSTWDKYNPRYGLNGMTARGLIRVDHLDPDSSLSIYPVAYYYAGRNPNGSINAHRLEGQQMIISRAPNSVDGRRLTVKTVRDEWEVDASEIIEFDQQLYLNSSKHVIKNVKFYVRLLGSNARFQLDNAQLYENGGLGQYDPSFSIYISNYIGELKTEWTDFAKTGLKDQPNLMHPVTGQCPAPSAGEFHYKVEYTPYGKERWRTYYCGVGSRFMSQGGSSHTAFATGRYEFRVNCKGFANCADDGYVRGYTVILRGVESVLAQPNQAQKQVYLSWTKTLGAYGYIVEQSEDSGSTWRRINPRTVDESIHWQGNHLYTKNKVLIPSYELTNSTRFTYRVKACRYTRCQDGYGYSNEVILVGRDVSGHDGIGAITNFKADKSRILPGEAIKLSWERPKGPHGAFYNEHLLYAIFVTKPGEGEFLKWSGLEDLSVKREGETGIQKLGTQTFRIIACDSFSNCSPSSTTSIEVVGRPPMPLEFSSNKTEVFTNDVVTLNWKMNPSYGLPVSYHLGLNEPSWQPGYFEPLLSQSTATSHQITFDKTGVHRLSLQACNQDGCSETRTLSIVVSSRPPALSIDSHVLNWNSILGATLYKVQKATCSENCSSAEQFAWTDVGNVKVPQFVIPEADKGKFYYRVSACFTSQVDCTKWSNVVEDRVKIKNVIFIHTDLLGSPVAESTLEK</sequence>
<accession>A0A167AUT3</accession>
<protein>
    <submittedName>
        <fullName evidence="2">Uncharacterized protein</fullName>
    </submittedName>
</protein>
<dbReference type="RefSeq" id="WP_063363840.1">
    <property type="nucleotide sequence ID" value="NZ_AUXZ01000125.1"/>
</dbReference>
<name>A0A167AUT3_9GAMM</name>
<dbReference type="OrthoDB" id="6316386at2"/>
<dbReference type="AlphaFoldDB" id="A0A167AUT3"/>
<dbReference type="SUPFAM" id="SSF49299">
    <property type="entry name" value="PKD domain"/>
    <property type="match status" value="1"/>
</dbReference>
<evidence type="ECO:0000313" key="3">
    <source>
        <dbReference type="Proteomes" id="UP000076503"/>
    </source>
</evidence>
<keyword evidence="1" id="KW-0732">Signal</keyword>
<dbReference type="Gene3D" id="2.60.40.10">
    <property type="entry name" value="Immunoglobulins"/>
    <property type="match status" value="2"/>
</dbReference>